<evidence type="ECO:0000256" key="1">
    <source>
        <dbReference type="SAM" id="MobiDB-lite"/>
    </source>
</evidence>
<feature type="compositionally biased region" description="Basic and acidic residues" evidence="1">
    <location>
        <begin position="106"/>
        <end position="115"/>
    </location>
</feature>
<dbReference type="AlphaFoldDB" id="A0A4Q1QUX0"/>
<feature type="compositionally biased region" description="Basic and acidic residues" evidence="1">
    <location>
        <begin position="79"/>
        <end position="93"/>
    </location>
</feature>
<dbReference type="GeneID" id="95778970"/>
<evidence type="ECO:0000313" key="2">
    <source>
        <dbReference type="EMBL" id="RXS67007.1"/>
    </source>
</evidence>
<evidence type="ECO:0000313" key="3">
    <source>
        <dbReference type="Proteomes" id="UP000289482"/>
    </source>
</evidence>
<feature type="compositionally biased region" description="Basic and acidic residues" evidence="1">
    <location>
        <begin position="1"/>
        <end position="27"/>
    </location>
</feature>
<keyword evidence="3" id="KW-1185">Reference proteome</keyword>
<dbReference type="RefSeq" id="WP_129247838.1">
    <property type="nucleotide sequence ID" value="NZ_JABZEL010000009.1"/>
</dbReference>
<comment type="caution">
    <text evidence="2">The sequence shown here is derived from an EMBL/GenBank/DDBJ whole genome shotgun (WGS) entry which is preliminary data.</text>
</comment>
<gene>
    <name evidence="2" type="ORF">EST54_13425</name>
</gene>
<sequence>MSKEFRADTGHMAKAAKDAHGHAERGGRKNLRRHKDERDAVHLKLGQRVLGEDDLRDKHSKRVAERVDDLRRQGHGPQRHLDPTDDMLKDRLGKPAGPEDANGNPLKDDDGNPRYHYQDGYVQTKEKIDPAHGPNAKERLGEDAYMDAEDMNRKHKCDSFSTAFNRDQGDAFMHADLHGCSRLDPHDTERQYIRFRPKDAWAPGVTITSASAVFMSTRRTRWTRRAEALITSRSTFEERDSWRSMIRMARAGTNW</sequence>
<dbReference type="Proteomes" id="UP000289482">
    <property type="component" value="Unassembled WGS sequence"/>
</dbReference>
<name>A0A4Q1QUX0_9ACTN</name>
<accession>A0A4Q1QUX0</accession>
<proteinExistence type="predicted"/>
<feature type="region of interest" description="Disordered" evidence="1">
    <location>
        <begin position="1"/>
        <end position="115"/>
    </location>
</feature>
<reference evidence="2 3" key="1">
    <citation type="submission" date="2019-01" db="EMBL/GenBank/DDBJ databases">
        <title>Draft genome sequences of the type strain Streptomyces sioyaensis DSM 40032 and its novel strain, TM32, a thermotolerant antibiotics-producing actinobacterium.</title>
        <authorList>
            <person name="Nakaew N."/>
            <person name="Lumyong S."/>
            <person name="Sloan W.T."/>
            <person name="Sungthong R."/>
        </authorList>
    </citation>
    <scope>NUCLEOTIDE SEQUENCE [LARGE SCALE GENOMIC DNA]</scope>
    <source>
        <strain evidence="2 3">DSM 40032</strain>
    </source>
</reference>
<organism evidence="2 3">
    <name type="scientific">Streptomyces sioyaensis</name>
    <dbReference type="NCBI Taxonomy" id="67364"/>
    <lineage>
        <taxon>Bacteria</taxon>
        <taxon>Bacillati</taxon>
        <taxon>Actinomycetota</taxon>
        <taxon>Actinomycetes</taxon>
        <taxon>Kitasatosporales</taxon>
        <taxon>Streptomycetaceae</taxon>
        <taxon>Streptomyces</taxon>
    </lineage>
</organism>
<dbReference type="EMBL" id="SDIF01000030">
    <property type="protein sequence ID" value="RXS67007.1"/>
    <property type="molecule type" value="Genomic_DNA"/>
</dbReference>
<feature type="compositionally biased region" description="Basic and acidic residues" evidence="1">
    <location>
        <begin position="50"/>
        <end position="72"/>
    </location>
</feature>
<protein>
    <submittedName>
        <fullName evidence="2">Uncharacterized protein</fullName>
    </submittedName>
</protein>